<dbReference type="Pfam" id="PF00860">
    <property type="entry name" value="Xan_ur_permease"/>
    <property type="match status" value="1"/>
</dbReference>
<keyword evidence="6 8" id="KW-1133">Transmembrane helix</keyword>
<protein>
    <submittedName>
        <fullName evidence="10">NCS2 family permease</fullName>
    </submittedName>
</protein>
<feature type="transmembrane region" description="Helical" evidence="9">
    <location>
        <begin position="395"/>
        <end position="425"/>
    </location>
</feature>
<dbReference type="PIRSF" id="PIRSF005353">
    <property type="entry name" value="PbuG"/>
    <property type="match status" value="1"/>
</dbReference>
<keyword evidence="7 8" id="KW-0472">Membrane</keyword>
<evidence type="ECO:0000256" key="4">
    <source>
        <dbReference type="ARBA" id="ARBA00022475"/>
    </source>
</evidence>
<evidence type="ECO:0000256" key="1">
    <source>
        <dbReference type="ARBA" id="ARBA00004651"/>
    </source>
</evidence>
<dbReference type="GO" id="GO:0005345">
    <property type="term" value="F:purine nucleobase transmembrane transporter activity"/>
    <property type="evidence" value="ECO:0007669"/>
    <property type="project" value="TreeGrafter"/>
</dbReference>
<evidence type="ECO:0000256" key="8">
    <source>
        <dbReference type="PIRNR" id="PIRNR005353"/>
    </source>
</evidence>
<comment type="caution">
    <text evidence="10">The sequence shown here is derived from an EMBL/GenBank/DDBJ whole genome shotgun (WGS) entry which is preliminary data.</text>
</comment>
<dbReference type="InterPro" id="IPR006043">
    <property type="entry name" value="NCS2"/>
</dbReference>
<sequence>MEQFFERTFKLKEHGTTVKTEVMAGTITFLAMVYILAVNPSILSASGMEPGAVFTATAISAAFGTLFMAFYANYPIALASGMGLNAYFAYSVCVPMAQQGIQDPWTIALAAVLVEGVIFILLTLCKFREALVNDVPQNLKLGIAAGIGLFIALVGLANAGVVVDNPSTLIDLGSFATPQVALSVIGLVAVAVMYHYNVPGYILWGILGTWLLGIGAELLGWYQVDPEAGVYSLIPSLAAGINLQAPYLFAFNFDFALNHLVDFAVIVFAFLFVDLFDTAGTLIGVASKGGLLDKQGRLPRAKEALMADAVGTVVGACVGTSTTTSYVESSAGVAAGGRTGLTALTTGLLFVVALVFSPIFLAIPSFATMPALVWVGLLMMSSVTKMDFSEDAAGAVGGFLAIIMMPFTYSIANGIMFGILAFVIVRICQGRAKDIHWVMWIAAALFLLRIATLVM</sequence>
<keyword evidence="3 8" id="KW-0813">Transport</keyword>
<comment type="subcellular location">
    <subcellularLocation>
        <location evidence="1 8">Cell membrane</location>
        <topology evidence="1 8">Multi-pass membrane protein</topology>
    </subcellularLocation>
</comment>
<evidence type="ECO:0000256" key="5">
    <source>
        <dbReference type="ARBA" id="ARBA00022692"/>
    </source>
</evidence>
<feature type="transmembrane region" description="Helical" evidence="9">
    <location>
        <begin position="348"/>
        <end position="375"/>
    </location>
</feature>
<feature type="transmembrane region" description="Helical" evidence="9">
    <location>
        <begin position="21"/>
        <end position="39"/>
    </location>
</feature>
<feature type="transmembrane region" description="Helical" evidence="9">
    <location>
        <begin position="263"/>
        <end position="285"/>
    </location>
</feature>
<feature type="transmembrane region" description="Helical" evidence="9">
    <location>
        <begin position="437"/>
        <end position="454"/>
    </location>
</feature>
<gene>
    <name evidence="10" type="ORF">GKZ27_09975</name>
</gene>
<keyword evidence="4 8" id="KW-1003">Cell membrane</keyword>
<dbReference type="InterPro" id="IPR045018">
    <property type="entry name" value="Azg-like"/>
</dbReference>
<dbReference type="EMBL" id="WSRR01000031">
    <property type="protein sequence ID" value="MVX61772.1"/>
    <property type="molecule type" value="Genomic_DNA"/>
</dbReference>
<dbReference type="PANTHER" id="PTHR43337:SF1">
    <property type="entry name" value="XANTHINE_URACIL PERMEASE C887.17-RELATED"/>
    <property type="match status" value="1"/>
</dbReference>
<accession>A0A6N8JQ92</accession>
<feature type="transmembrane region" description="Helical" evidence="9">
    <location>
        <begin position="305"/>
        <end position="327"/>
    </location>
</feature>
<dbReference type="OrthoDB" id="9808458at2"/>
<keyword evidence="5 8" id="KW-0812">Transmembrane</keyword>
<feature type="transmembrane region" description="Helical" evidence="9">
    <location>
        <begin position="84"/>
        <end position="101"/>
    </location>
</feature>
<evidence type="ECO:0000256" key="2">
    <source>
        <dbReference type="ARBA" id="ARBA00005697"/>
    </source>
</evidence>
<dbReference type="PANTHER" id="PTHR43337">
    <property type="entry name" value="XANTHINE/URACIL PERMEASE C887.17-RELATED"/>
    <property type="match status" value="1"/>
</dbReference>
<dbReference type="GO" id="GO:0005886">
    <property type="term" value="C:plasma membrane"/>
    <property type="evidence" value="ECO:0007669"/>
    <property type="project" value="UniProtKB-SubCell"/>
</dbReference>
<feature type="transmembrane region" description="Helical" evidence="9">
    <location>
        <begin position="139"/>
        <end position="163"/>
    </location>
</feature>
<name>A0A6N8JQ92_9ACTN</name>
<dbReference type="InterPro" id="IPR026033">
    <property type="entry name" value="Azg-like_bact_archaea"/>
</dbReference>
<feature type="transmembrane region" description="Helical" evidence="9">
    <location>
        <begin position="175"/>
        <end position="194"/>
    </location>
</feature>
<evidence type="ECO:0000313" key="11">
    <source>
        <dbReference type="Proteomes" id="UP000463388"/>
    </source>
</evidence>
<reference evidence="10 11" key="1">
    <citation type="submission" date="2019-12" db="EMBL/GenBank/DDBJ databases">
        <title>Microbes associate with the intestines of laboratory mice.</title>
        <authorList>
            <person name="Navarre W."/>
            <person name="Wong E."/>
        </authorList>
    </citation>
    <scope>NUCLEOTIDE SEQUENCE [LARGE SCALE GENOMIC DNA]</scope>
    <source>
        <strain evidence="10 11">NM66_B29</strain>
    </source>
</reference>
<evidence type="ECO:0000256" key="6">
    <source>
        <dbReference type="ARBA" id="ARBA00022989"/>
    </source>
</evidence>
<dbReference type="Proteomes" id="UP000463388">
    <property type="component" value="Unassembled WGS sequence"/>
</dbReference>
<feature type="transmembrane region" description="Helical" evidence="9">
    <location>
        <begin position="201"/>
        <end position="222"/>
    </location>
</feature>
<evidence type="ECO:0000256" key="3">
    <source>
        <dbReference type="ARBA" id="ARBA00022448"/>
    </source>
</evidence>
<evidence type="ECO:0000313" key="10">
    <source>
        <dbReference type="EMBL" id="MVX61772.1"/>
    </source>
</evidence>
<dbReference type="AlphaFoldDB" id="A0A6N8JQ92"/>
<evidence type="ECO:0000256" key="7">
    <source>
        <dbReference type="ARBA" id="ARBA00023136"/>
    </source>
</evidence>
<organism evidence="10 11">
    <name type="scientific">Adlercreutzia mucosicola</name>
    <dbReference type="NCBI Taxonomy" id="580026"/>
    <lineage>
        <taxon>Bacteria</taxon>
        <taxon>Bacillati</taxon>
        <taxon>Actinomycetota</taxon>
        <taxon>Coriobacteriia</taxon>
        <taxon>Eggerthellales</taxon>
        <taxon>Eggerthellaceae</taxon>
        <taxon>Adlercreutzia</taxon>
    </lineage>
</organism>
<evidence type="ECO:0000256" key="9">
    <source>
        <dbReference type="SAM" id="Phobius"/>
    </source>
</evidence>
<proteinExistence type="inferred from homology"/>
<feature type="transmembrane region" description="Helical" evidence="9">
    <location>
        <begin position="51"/>
        <end position="72"/>
    </location>
</feature>
<comment type="similarity">
    <text evidence="2 8">Belongs to the nucleobase:cation symporter-2 (NCS2) (TC 2.A.40) family. Azg-like subfamily.</text>
</comment>
<feature type="transmembrane region" description="Helical" evidence="9">
    <location>
        <begin position="107"/>
        <end position="127"/>
    </location>
</feature>
<dbReference type="RefSeq" id="WP_160347117.1">
    <property type="nucleotide sequence ID" value="NZ_WSRR01000031.1"/>
</dbReference>
<feature type="transmembrane region" description="Helical" evidence="9">
    <location>
        <begin position="228"/>
        <end position="251"/>
    </location>
</feature>
<keyword evidence="11" id="KW-1185">Reference proteome</keyword>